<evidence type="ECO:0000259" key="8">
    <source>
        <dbReference type="PROSITE" id="PS50089"/>
    </source>
</evidence>
<dbReference type="STRING" id="283909.R7V551"/>
<dbReference type="EnsemblMetazoa" id="CapteT159010">
    <property type="protein sequence ID" value="CapteP159010"/>
    <property type="gene ID" value="CapteG159010"/>
</dbReference>
<keyword evidence="2" id="KW-0963">Cytoplasm</keyword>
<dbReference type="GO" id="GO:0043122">
    <property type="term" value="P:regulation of canonical NF-kappaB signal transduction"/>
    <property type="evidence" value="ECO:0007669"/>
    <property type="project" value="TreeGrafter"/>
</dbReference>
<evidence type="ECO:0000256" key="7">
    <source>
        <dbReference type="PROSITE-ProRule" id="PRU00207"/>
    </source>
</evidence>
<reference evidence="12" key="3">
    <citation type="submission" date="2015-06" db="UniProtKB">
        <authorList>
            <consortium name="EnsemblMetazoa"/>
        </authorList>
    </citation>
    <scope>IDENTIFICATION</scope>
</reference>
<organism evidence="11">
    <name type="scientific">Capitella teleta</name>
    <name type="common">Polychaete worm</name>
    <dbReference type="NCBI Taxonomy" id="283909"/>
    <lineage>
        <taxon>Eukaryota</taxon>
        <taxon>Metazoa</taxon>
        <taxon>Spiralia</taxon>
        <taxon>Lophotrochozoa</taxon>
        <taxon>Annelida</taxon>
        <taxon>Polychaeta</taxon>
        <taxon>Sedentaria</taxon>
        <taxon>Scolecida</taxon>
        <taxon>Capitellidae</taxon>
        <taxon>Capitella</taxon>
    </lineage>
</organism>
<evidence type="ECO:0000256" key="5">
    <source>
        <dbReference type="ARBA" id="ARBA00022771"/>
    </source>
</evidence>
<dbReference type="PIRSF" id="PIRSF015614">
    <property type="entry name" value="TRAF"/>
    <property type="match status" value="1"/>
</dbReference>
<evidence type="ECO:0000256" key="6">
    <source>
        <dbReference type="ARBA" id="ARBA00022833"/>
    </source>
</evidence>
<evidence type="ECO:0000259" key="9">
    <source>
        <dbReference type="PROSITE" id="PS50144"/>
    </source>
</evidence>
<dbReference type="GO" id="GO:0005737">
    <property type="term" value="C:cytoplasm"/>
    <property type="evidence" value="ECO:0007669"/>
    <property type="project" value="UniProtKB-SubCell"/>
</dbReference>
<gene>
    <name evidence="11" type="ORF">CAPTEDRAFT_159010</name>
</gene>
<name>R7V551_CAPTE</name>
<dbReference type="FunFam" id="2.60.210.10:FF:000017">
    <property type="entry name" value="TNF receptor-associated factor"/>
    <property type="match status" value="1"/>
</dbReference>
<protein>
    <recommendedName>
        <fullName evidence="14">TNF receptor-associated factor</fullName>
    </recommendedName>
</protein>
<sequence>MHRPKMIRAEKMIRSHSSGSSVSSTGSGSISLAGLSYRSGSSSLSSLTSRSPSDLEVLSVDVLEKCFECPVCCRLMRNPVQFQECGHRCCSTCVPELLRVVPRCPIDQRFIDKDKIFVDKIFQRELDGVKVKCCHHEKGCSWTSAYRELTGHLLCCDYATITCPKGCRIEFQRRFINPHLREDCPNRDDSCRYCYEPLMRGNEDVHFDRCAEFPVACANGCGRTNIPRSKMKQHLDKECQLQVVPCPFVEAKCDHRCERGRMSQHIRDQADRHLELAGQSLQILFQSVAIQTRAVDKCSSRITAIEDRVDGLEKLYGAQLVWKIDGYDEKYQDAKTGRKSTIFSPPFLTSRHGYKMILSASLFGDGKGKGEHMSVFACLCRGDYDALLVWPFCHRLTFTLIDQCPDSATRHDVSYTIRPNTCNENLPFLGRPTAERNASFGAQKFAQLEMLKMHDYVKDDCMFIKVTIDSDKMLLL</sequence>
<dbReference type="Proteomes" id="UP000014760">
    <property type="component" value="Unassembled WGS sequence"/>
</dbReference>
<dbReference type="Pfam" id="PF02176">
    <property type="entry name" value="zf-TRAF"/>
    <property type="match status" value="2"/>
</dbReference>
<dbReference type="Gene3D" id="2.60.210.10">
    <property type="entry name" value="Apoptosis, Tumor Necrosis Factor Receptor Associated Protein 2, Chain A"/>
    <property type="match status" value="1"/>
</dbReference>
<keyword evidence="4" id="KW-0677">Repeat</keyword>
<feature type="domain" description="TRAF-type" evidence="10">
    <location>
        <begin position="152"/>
        <end position="194"/>
    </location>
</feature>
<dbReference type="InterPro" id="IPR012227">
    <property type="entry name" value="TNF_rcpt-assoc_TRAF_met"/>
</dbReference>
<feature type="zinc finger region" description="TRAF-type" evidence="7">
    <location>
        <begin position="152"/>
        <end position="194"/>
    </location>
</feature>
<dbReference type="InterPro" id="IPR018957">
    <property type="entry name" value="Znf_C3HC4_RING-type"/>
</dbReference>
<dbReference type="PROSITE" id="PS50145">
    <property type="entry name" value="ZF_TRAF"/>
    <property type="match status" value="2"/>
</dbReference>
<dbReference type="GO" id="GO:0007165">
    <property type="term" value="P:signal transduction"/>
    <property type="evidence" value="ECO:0007669"/>
    <property type="project" value="InterPro"/>
</dbReference>
<dbReference type="CDD" id="cd23126">
    <property type="entry name" value="mRING-HC-C3HC3D_TRAF4-like"/>
    <property type="match status" value="1"/>
</dbReference>
<feature type="domain" description="RING-type" evidence="8">
    <location>
        <begin position="69"/>
        <end position="108"/>
    </location>
</feature>
<dbReference type="HOGENOM" id="CLU_021061_4_1_1"/>
<dbReference type="Gene3D" id="3.30.40.10">
    <property type="entry name" value="Zinc/RING finger domain, C3HC4 (zinc finger)"/>
    <property type="match status" value="3"/>
</dbReference>
<evidence type="ECO:0000313" key="13">
    <source>
        <dbReference type="Proteomes" id="UP000014760"/>
    </source>
</evidence>
<feature type="domain" description="MATH" evidence="9">
    <location>
        <begin position="317"/>
        <end position="468"/>
    </location>
</feature>
<reference evidence="13" key="1">
    <citation type="submission" date="2012-12" db="EMBL/GenBank/DDBJ databases">
        <authorList>
            <person name="Hellsten U."/>
            <person name="Grimwood J."/>
            <person name="Chapman J.A."/>
            <person name="Shapiro H."/>
            <person name="Aerts A."/>
            <person name="Otillar R.P."/>
            <person name="Terry A.Y."/>
            <person name="Boore J.L."/>
            <person name="Simakov O."/>
            <person name="Marletaz F."/>
            <person name="Cho S.-J."/>
            <person name="Edsinger-Gonzales E."/>
            <person name="Havlak P."/>
            <person name="Kuo D.-H."/>
            <person name="Larsson T."/>
            <person name="Lv J."/>
            <person name="Arendt D."/>
            <person name="Savage R."/>
            <person name="Osoegawa K."/>
            <person name="de Jong P."/>
            <person name="Lindberg D.R."/>
            <person name="Seaver E.C."/>
            <person name="Weisblat D.A."/>
            <person name="Putnam N.H."/>
            <person name="Grigoriev I.V."/>
            <person name="Rokhsar D.S."/>
        </authorList>
    </citation>
    <scope>NUCLEOTIDE SEQUENCE</scope>
    <source>
        <strain evidence="13">I ESC-2004</strain>
    </source>
</reference>
<evidence type="ECO:0000256" key="1">
    <source>
        <dbReference type="ARBA" id="ARBA00004496"/>
    </source>
</evidence>
<accession>R7V551</accession>
<evidence type="ECO:0008006" key="14">
    <source>
        <dbReference type="Google" id="ProtNLM"/>
    </source>
</evidence>
<dbReference type="OrthoDB" id="5574452at2759"/>
<keyword evidence="13" id="KW-1185">Reference proteome</keyword>
<evidence type="ECO:0000256" key="3">
    <source>
        <dbReference type="ARBA" id="ARBA00022723"/>
    </source>
</evidence>
<feature type="zinc finger region" description="TRAF-type" evidence="7">
    <location>
        <begin position="205"/>
        <end position="259"/>
    </location>
</feature>
<dbReference type="SUPFAM" id="SSF49599">
    <property type="entry name" value="TRAF domain-like"/>
    <property type="match status" value="3"/>
</dbReference>
<dbReference type="PROSITE" id="PS50144">
    <property type="entry name" value="MATH"/>
    <property type="match status" value="1"/>
</dbReference>
<evidence type="ECO:0000256" key="2">
    <source>
        <dbReference type="ARBA" id="ARBA00022490"/>
    </source>
</evidence>
<evidence type="ECO:0000259" key="10">
    <source>
        <dbReference type="PROSITE" id="PS50145"/>
    </source>
</evidence>
<keyword evidence="5 7" id="KW-0863">Zinc-finger</keyword>
<evidence type="ECO:0000313" key="12">
    <source>
        <dbReference type="EnsemblMetazoa" id="CapteP159010"/>
    </source>
</evidence>
<dbReference type="InterPro" id="IPR008974">
    <property type="entry name" value="TRAF-like"/>
</dbReference>
<evidence type="ECO:0000256" key="4">
    <source>
        <dbReference type="ARBA" id="ARBA00022737"/>
    </source>
</evidence>
<dbReference type="PANTHER" id="PTHR10131:SF151">
    <property type="entry name" value="TNF RECEPTOR ASSOCIATED FACTOR (TRAF) HOMOLOG"/>
    <property type="match status" value="1"/>
</dbReference>
<dbReference type="GO" id="GO:0042981">
    <property type="term" value="P:regulation of apoptotic process"/>
    <property type="evidence" value="ECO:0007669"/>
    <property type="project" value="InterPro"/>
</dbReference>
<dbReference type="PANTHER" id="PTHR10131">
    <property type="entry name" value="TNF RECEPTOR ASSOCIATED FACTOR"/>
    <property type="match status" value="1"/>
</dbReference>
<dbReference type="GO" id="GO:0008270">
    <property type="term" value="F:zinc ion binding"/>
    <property type="evidence" value="ECO:0007669"/>
    <property type="project" value="UniProtKB-KW"/>
</dbReference>
<dbReference type="InterPro" id="IPR002083">
    <property type="entry name" value="MATH/TRAF_dom"/>
</dbReference>
<dbReference type="InterPro" id="IPR013083">
    <property type="entry name" value="Znf_RING/FYVE/PHD"/>
</dbReference>
<dbReference type="EMBL" id="AMQN01018758">
    <property type="status" value="NOT_ANNOTATED_CDS"/>
    <property type="molecule type" value="Genomic_DNA"/>
</dbReference>
<reference evidence="11 13" key="2">
    <citation type="journal article" date="2013" name="Nature">
        <title>Insights into bilaterian evolution from three spiralian genomes.</title>
        <authorList>
            <person name="Simakov O."/>
            <person name="Marletaz F."/>
            <person name="Cho S.J."/>
            <person name="Edsinger-Gonzales E."/>
            <person name="Havlak P."/>
            <person name="Hellsten U."/>
            <person name="Kuo D.H."/>
            <person name="Larsson T."/>
            <person name="Lv J."/>
            <person name="Arendt D."/>
            <person name="Savage R."/>
            <person name="Osoegawa K."/>
            <person name="de Jong P."/>
            <person name="Grimwood J."/>
            <person name="Chapman J.A."/>
            <person name="Shapiro H."/>
            <person name="Aerts A."/>
            <person name="Otillar R.P."/>
            <person name="Terry A.Y."/>
            <person name="Boore J.L."/>
            <person name="Grigoriev I.V."/>
            <person name="Lindberg D.R."/>
            <person name="Seaver E.C."/>
            <person name="Weisblat D.A."/>
            <person name="Putnam N.H."/>
            <person name="Rokhsar D.S."/>
        </authorList>
    </citation>
    <scope>NUCLEOTIDE SEQUENCE</scope>
    <source>
        <strain evidence="11 13">I ESC-2004</strain>
    </source>
</reference>
<dbReference type="InterPro" id="IPR049342">
    <property type="entry name" value="TRAF1-6_MATH_dom"/>
</dbReference>
<dbReference type="SUPFAM" id="SSF57850">
    <property type="entry name" value="RING/U-box"/>
    <property type="match status" value="1"/>
</dbReference>
<proteinExistence type="predicted"/>
<feature type="domain" description="TRAF-type" evidence="10">
    <location>
        <begin position="205"/>
        <end position="259"/>
    </location>
</feature>
<dbReference type="InterPro" id="IPR001841">
    <property type="entry name" value="Znf_RING"/>
</dbReference>
<dbReference type="EMBL" id="KB294863">
    <property type="protein sequence ID" value="ELU13993.1"/>
    <property type="molecule type" value="Genomic_DNA"/>
</dbReference>
<keyword evidence="6 7" id="KW-0862">Zinc</keyword>
<comment type="subcellular location">
    <subcellularLocation>
        <location evidence="1">Cytoplasm</location>
    </subcellularLocation>
</comment>
<dbReference type="FunCoup" id="R7V551">
    <property type="interactions" value="104"/>
</dbReference>
<evidence type="ECO:0000313" key="11">
    <source>
        <dbReference type="EMBL" id="ELU13993.1"/>
    </source>
</evidence>
<dbReference type="InterPro" id="IPR001293">
    <property type="entry name" value="Znf_TRAF"/>
</dbReference>
<keyword evidence="3 7" id="KW-0479">Metal-binding</keyword>
<dbReference type="CDD" id="cd00270">
    <property type="entry name" value="MATH_TRAF_C"/>
    <property type="match status" value="1"/>
</dbReference>
<dbReference type="Pfam" id="PF21355">
    <property type="entry name" value="TRAF-mep_MATH"/>
    <property type="match status" value="1"/>
</dbReference>
<dbReference type="Pfam" id="PF00097">
    <property type="entry name" value="zf-C3HC4"/>
    <property type="match status" value="1"/>
</dbReference>
<dbReference type="AlphaFoldDB" id="R7V551"/>
<dbReference type="PROSITE" id="PS50089">
    <property type="entry name" value="ZF_RING_2"/>
    <property type="match status" value="1"/>
</dbReference>
<dbReference type="OMA" id="PCPNGCK"/>